<sequence>MKGKVSTQTVSSTEGLRIGQSLLAVWNRLGMIIILVLLCIVLSFTAPNFLEVSNILNVLKQVSIIAILAAGMTIIILTGGIDLSVGSTVALSGVVSVMASAAGVNPIIAMLTGALVGYTVGLINGFFTAKTKLPAFIVTLGSFTYVRGLAYVISGGYPIALQSETFQFVGAGSIFGVPTPIYIMLLVYVAMFFVLKYTMFGRHIYAIGGNEEAARLTGIKVDRTLINVYSISGLLAGLGGVVLAGRLYSGQPTAGQMYELDAIAAVILGGTSFTGGVGKIQGTIIGVLIMGVISNGLTLMDVNYYWQLVVKGAVIVAAVLLDRIRGHSV</sequence>
<evidence type="ECO:0000256" key="6">
    <source>
        <dbReference type="SAM" id="Phobius"/>
    </source>
</evidence>
<feature type="transmembrane region" description="Helical" evidence="6">
    <location>
        <begin position="304"/>
        <end position="321"/>
    </location>
</feature>
<keyword evidence="4 6" id="KW-1133">Transmembrane helix</keyword>
<feature type="transmembrane region" description="Helical" evidence="6">
    <location>
        <begin position="101"/>
        <end position="123"/>
    </location>
</feature>
<dbReference type="EMBL" id="JAFBDZ010000002">
    <property type="protein sequence ID" value="MBM7586046.1"/>
    <property type="molecule type" value="Genomic_DNA"/>
</dbReference>
<gene>
    <name evidence="7" type="ORF">JOC86_002588</name>
</gene>
<comment type="subcellular location">
    <subcellularLocation>
        <location evidence="1">Cell membrane</location>
        <topology evidence="1">Multi-pass membrane protein</topology>
    </subcellularLocation>
</comment>
<organism evidence="7 8">
    <name type="scientific">Rossellomorea pakistanensis</name>
    <dbReference type="NCBI Taxonomy" id="992288"/>
    <lineage>
        <taxon>Bacteria</taxon>
        <taxon>Bacillati</taxon>
        <taxon>Bacillota</taxon>
        <taxon>Bacilli</taxon>
        <taxon>Bacillales</taxon>
        <taxon>Bacillaceae</taxon>
        <taxon>Rossellomorea</taxon>
    </lineage>
</organism>
<feature type="transmembrane region" description="Helical" evidence="6">
    <location>
        <begin position="174"/>
        <end position="195"/>
    </location>
</feature>
<keyword evidence="5 6" id="KW-0472">Membrane</keyword>
<evidence type="ECO:0000313" key="7">
    <source>
        <dbReference type="EMBL" id="MBM7586046.1"/>
    </source>
</evidence>
<accession>A0ABS2NEP9</accession>
<evidence type="ECO:0000313" key="8">
    <source>
        <dbReference type="Proteomes" id="UP001646157"/>
    </source>
</evidence>
<feature type="transmembrane region" description="Helical" evidence="6">
    <location>
        <begin position="225"/>
        <end position="248"/>
    </location>
</feature>
<reference evidence="7 8" key="1">
    <citation type="submission" date="2021-01" db="EMBL/GenBank/DDBJ databases">
        <title>Genomic Encyclopedia of Type Strains, Phase IV (KMG-IV): sequencing the most valuable type-strain genomes for metagenomic binning, comparative biology and taxonomic classification.</title>
        <authorList>
            <person name="Goeker M."/>
        </authorList>
    </citation>
    <scope>NUCLEOTIDE SEQUENCE [LARGE SCALE GENOMIC DNA]</scope>
    <source>
        <strain evidence="7 8">DSM 24834</strain>
    </source>
</reference>
<keyword evidence="3 6" id="KW-0812">Transmembrane</keyword>
<evidence type="ECO:0000256" key="2">
    <source>
        <dbReference type="ARBA" id="ARBA00022475"/>
    </source>
</evidence>
<dbReference type="InterPro" id="IPR001851">
    <property type="entry name" value="ABC_transp_permease"/>
</dbReference>
<dbReference type="Proteomes" id="UP001646157">
    <property type="component" value="Unassembled WGS sequence"/>
</dbReference>
<keyword evidence="8" id="KW-1185">Reference proteome</keyword>
<feature type="transmembrane region" description="Helical" evidence="6">
    <location>
        <begin position="135"/>
        <end position="154"/>
    </location>
</feature>
<feature type="transmembrane region" description="Helical" evidence="6">
    <location>
        <begin position="62"/>
        <end position="81"/>
    </location>
</feature>
<feature type="transmembrane region" description="Helical" evidence="6">
    <location>
        <begin position="29"/>
        <end position="50"/>
    </location>
</feature>
<dbReference type="CDD" id="cd06579">
    <property type="entry name" value="TM_PBP1_transp_AraH_like"/>
    <property type="match status" value="1"/>
</dbReference>
<evidence type="ECO:0000256" key="4">
    <source>
        <dbReference type="ARBA" id="ARBA00022989"/>
    </source>
</evidence>
<comment type="caution">
    <text evidence="7">The sequence shown here is derived from an EMBL/GenBank/DDBJ whole genome shotgun (WGS) entry which is preliminary data.</text>
</comment>
<dbReference type="Pfam" id="PF02653">
    <property type="entry name" value="BPD_transp_2"/>
    <property type="match status" value="1"/>
</dbReference>
<evidence type="ECO:0000256" key="1">
    <source>
        <dbReference type="ARBA" id="ARBA00004651"/>
    </source>
</evidence>
<keyword evidence="2" id="KW-1003">Cell membrane</keyword>
<dbReference type="PANTHER" id="PTHR32196:SF72">
    <property type="entry name" value="RIBOSE IMPORT PERMEASE PROTEIN RBSC"/>
    <property type="match status" value="1"/>
</dbReference>
<proteinExistence type="predicted"/>
<name>A0ABS2NEP9_9BACI</name>
<evidence type="ECO:0000256" key="5">
    <source>
        <dbReference type="ARBA" id="ARBA00023136"/>
    </source>
</evidence>
<dbReference type="PANTHER" id="PTHR32196">
    <property type="entry name" value="ABC TRANSPORTER PERMEASE PROTEIN YPHD-RELATED-RELATED"/>
    <property type="match status" value="1"/>
</dbReference>
<protein>
    <submittedName>
        <fullName evidence="7">Ribose transport system permease protein</fullName>
    </submittedName>
</protein>
<evidence type="ECO:0000256" key="3">
    <source>
        <dbReference type="ARBA" id="ARBA00022692"/>
    </source>
</evidence>